<keyword evidence="4" id="KW-1185">Reference proteome</keyword>
<accession>A0A1E3NEF3</accession>
<feature type="region of interest" description="Disordered" evidence="1">
    <location>
        <begin position="612"/>
        <end position="631"/>
    </location>
</feature>
<dbReference type="RefSeq" id="XP_019015617.1">
    <property type="nucleotide sequence ID" value="XM_019160098.1"/>
</dbReference>
<feature type="compositionally biased region" description="Basic and acidic residues" evidence="1">
    <location>
        <begin position="776"/>
        <end position="790"/>
    </location>
</feature>
<feature type="domain" description="Rhodanese" evidence="2">
    <location>
        <begin position="383"/>
        <end position="497"/>
    </location>
</feature>
<dbReference type="InterPro" id="IPR036873">
    <property type="entry name" value="Rhodanese-like_dom_sf"/>
</dbReference>
<feature type="compositionally biased region" description="Basic residues" evidence="1">
    <location>
        <begin position="137"/>
        <end position="160"/>
    </location>
</feature>
<dbReference type="Gene3D" id="3.40.250.10">
    <property type="entry name" value="Rhodanese-like domain"/>
    <property type="match status" value="1"/>
</dbReference>
<dbReference type="STRING" id="763406.A0A1E3NEF3"/>
<feature type="region of interest" description="Disordered" evidence="1">
    <location>
        <begin position="1"/>
        <end position="20"/>
    </location>
</feature>
<dbReference type="Pfam" id="PF00581">
    <property type="entry name" value="Rhodanese"/>
    <property type="match status" value="1"/>
</dbReference>
<feature type="compositionally biased region" description="Low complexity" evidence="1">
    <location>
        <begin position="582"/>
        <end position="605"/>
    </location>
</feature>
<reference evidence="3 4" key="1">
    <citation type="journal article" date="2016" name="Proc. Natl. Acad. Sci. U.S.A.">
        <title>Comparative genomics of biotechnologically important yeasts.</title>
        <authorList>
            <person name="Riley R."/>
            <person name="Haridas S."/>
            <person name="Wolfe K.H."/>
            <person name="Lopes M.R."/>
            <person name="Hittinger C.T."/>
            <person name="Goeker M."/>
            <person name="Salamov A.A."/>
            <person name="Wisecaver J.H."/>
            <person name="Long T.M."/>
            <person name="Calvey C.H."/>
            <person name="Aerts A.L."/>
            <person name="Barry K.W."/>
            <person name="Choi C."/>
            <person name="Clum A."/>
            <person name="Coughlan A.Y."/>
            <person name="Deshpande S."/>
            <person name="Douglass A.P."/>
            <person name="Hanson S.J."/>
            <person name="Klenk H.-P."/>
            <person name="LaButti K.M."/>
            <person name="Lapidus A."/>
            <person name="Lindquist E.A."/>
            <person name="Lipzen A.M."/>
            <person name="Meier-Kolthoff J.P."/>
            <person name="Ohm R.A."/>
            <person name="Otillar R.P."/>
            <person name="Pangilinan J.L."/>
            <person name="Peng Y."/>
            <person name="Rokas A."/>
            <person name="Rosa C.A."/>
            <person name="Scheuner C."/>
            <person name="Sibirny A.A."/>
            <person name="Slot J.C."/>
            <person name="Stielow J.B."/>
            <person name="Sun H."/>
            <person name="Kurtzman C.P."/>
            <person name="Blackwell M."/>
            <person name="Grigoriev I.V."/>
            <person name="Jeffries T.W."/>
        </authorList>
    </citation>
    <scope>NUCLEOTIDE SEQUENCE [LARGE SCALE GENOMIC DNA]</scope>
    <source>
        <strain evidence="3 4">NRRL Y-2026</strain>
    </source>
</reference>
<dbReference type="GO" id="GO:0110032">
    <property type="term" value="P:positive regulation of G2/MI transition of meiotic cell cycle"/>
    <property type="evidence" value="ECO:0007669"/>
    <property type="project" value="TreeGrafter"/>
</dbReference>
<evidence type="ECO:0000256" key="1">
    <source>
        <dbReference type="SAM" id="MobiDB-lite"/>
    </source>
</evidence>
<feature type="region of interest" description="Disordered" evidence="1">
    <location>
        <begin position="520"/>
        <end position="543"/>
    </location>
</feature>
<feature type="compositionally biased region" description="Polar residues" evidence="1">
    <location>
        <begin position="753"/>
        <end position="775"/>
    </location>
</feature>
<feature type="compositionally biased region" description="Low complexity" evidence="1">
    <location>
        <begin position="222"/>
        <end position="232"/>
    </location>
</feature>
<feature type="compositionally biased region" description="Low complexity" evidence="1">
    <location>
        <begin position="621"/>
        <end position="631"/>
    </location>
</feature>
<gene>
    <name evidence="3" type="ORF">PICMEDRAFT_13693</name>
</gene>
<dbReference type="GO" id="GO:0005737">
    <property type="term" value="C:cytoplasm"/>
    <property type="evidence" value="ECO:0007669"/>
    <property type="project" value="TreeGrafter"/>
</dbReference>
<dbReference type="GO" id="GO:0010971">
    <property type="term" value="P:positive regulation of G2/M transition of mitotic cell cycle"/>
    <property type="evidence" value="ECO:0007669"/>
    <property type="project" value="TreeGrafter"/>
</dbReference>
<name>A0A1E3NEF3_9ASCO</name>
<dbReference type="PROSITE" id="PS50206">
    <property type="entry name" value="RHODANESE_3"/>
    <property type="match status" value="1"/>
</dbReference>
<sequence length="790" mass="88908">MMDIDSPSSRPDNISSLGESPSFTASLRSNSFGLNLTNNLKRPLLHKKAATQIHNGCFNNDFTFSTYNKENSFPSASSTSSVSASATTTSTNPLYKSFAFNGNPVISKKSSVKKQMKKKSSSNLFRSSQNALCHGHTLNHSHNHSHGHNRSNSVSHRHTKSNSSISSSSIFKNLSTKPSIDSIFNFSQETQPLNPSSKPIFSQSNNTFIVSPASNLSTPNGSENDSYYSSDDNVSDDEDHNIVLADESFDNDESDSSNLDFGSPLQKKQPNRTELLSNITHFKLQRHQSLMQFGVSGKNTNHPLNNQNYKFDTDQLASNINGLSVNSDDDDSIYGNSMLHDVPFEFSSNEYGKIPRITVDQFKKILHEYKGKSNAVNGKFCKHFDRLIIVDCRFKFEFKGGHIDGAINISSFTELENVFFTDEILQKTPLEFNKEERTLLIFHCEFSSHRGPMKADQLRYFDRSICGDFYPNLYYPDMVVLEGGYKDYYESEKSLHKSLSYIEMDNPLFKDERERNLTLLRRESSLSRKNSRNSSSVSLSRKTSHSSIKSINSSSILDFSSVNKVEFNQTLKPRPSKRFLPNANSSSTQSLLLNNSNGSTSTFSSDCHKLEIPKPQEQNDEPYTSSSSTPTEYGLFGGFGNHKIDLDHLVDEDDDDFETDSIQIFEDQGDSLKNTLRTSRLPYGGNEGFKVPLPRPKFNRRGSLHLRSNTVSSFSFSNHSGFKSVPLLSTPEKAEAKFANNVFFRHNNNSSVYSVQEGNENDSPNNTEYKSIYSNKHNEKHYDTPIKAKQ</sequence>
<dbReference type="EMBL" id="KV454007">
    <property type="protein sequence ID" value="ODQ44504.1"/>
    <property type="molecule type" value="Genomic_DNA"/>
</dbReference>
<evidence type="ECO:0000313" key="3">
    <source>
        <dbReference type="EMBL" id="ODQ44504.1"/>
    </source>
</evidence>
<evidence type="ECO:0000259" key="2">
    <source>
        <dbReference type="PROSITE" id="PS50206"/>
    </source>
</evidence>
<organism evidence="3 4">
    <name type="scientific">Pichia membranifaciens NRRL Y-2026</name>
    <dbReference type="NCBI Taxonomy" id="763406"/>
    <lineage>
        <taxon>Eukaryota</taxon>
        <taxon>Fungi</taxon>
        <taxon>Dikarya</taxon>
        <taxon>Ascomycota</taxon>
        <taxon>Saccharomycotina</taxon>
        <taxon>Pichiomycetes</taxon>
        <taxon>Pichiales</taxon>
        <taxon>Pichiaceae</taxon>
        <taxon>Pichia</taxon>
    </lineage>
</organism>
<protein>
    <recommendedName>
        <fullName evidence="2">Rhodanese domain-containing protein</fullName>
    </recommendedName>
</protein>
<dbReference type="PANTHER" id="PTHR10828">
    <property type="entry name" value="M-PHASE INDUCER PHOSPHATASE DUAL SPECIFICITY PHOSPHATASE CDC25"/>
    <property type="match status" value="1"/>
</dbReference>
<feature type="region of interest" description="Disordered" evidence="1">
    <location>
        <begin position="753"/>
        <end position="790"/>
    </location>
</feature>
<dbReference type="PANTHER" id="PTHR10828:SF17">
    <property type="entry name" value="PROTEIN-TYROSINE-PHOSPHATASE"/>
    <property type="match status" value="1"/>
</dbReference>
<dbReference type="AlphaFoldDB" id="A0A1E3NEF3"/>
<feature type="compositionally biased region" description="Low complexity" evidence="1">
    <location>
        <begin position="532"/>
        <end position="543"/>
    </location>
</feature>
<dbReference type="OrthoDB" id="26523at2759"/>
<dbReference type="InterPro" id="IPR001763">
    <property type="entry name" value="Rhodanese-like_dom"/>
</dbReference>
<feature type="region of interest" description="Disordered" evidence="1">
    <location>
        <begin position="134"/>
        <end position="170"/>
    </location>
</feature>
<evidence type="ECO:0000313" key="4">
    <source>
        <dbReference type="Proteomes" id="UP000094455"/>
    </source>
</evidence>
<dbReference type="SMART" id="SM00450">
    <property type="entry name" value="RHOD"/>
    <property type="match status" value="1"/>
</dbReference>
<dbReference type="GO" id="GO:0004725">
    <property type="term" value="F:protein tyrosine phosphatase activity"/>
    <property type="evidence" value="ECO:0007669"/>
    <property type="project" value="TreeGrafter"/>
</dbReference>
<feature type="compositionally biased region" description="Low complexity" evidence="1">
    <location>
        <begin position="161"/>
        <end position="170"/>
    </location>
</feature>
<dbReference type="GO" id="GO:0005634">
    <property type="term" value="C:nucleus"/>
    <property type="evidence" value="ECO:0007669"/>
    <property type="project" value="TreeGrafter"/>
</dbReference>
<dbReference type="GO" id="GO:0000086">
    <property type="term" value="P:G2/M transition of mitotic cell cycle"/>
    <property type="evidence" value="ECO:0007669"/>
    <property type="project" value="TreeGrafter"/>
</dbReference>
<feature type="region of interest" description="Disordered" evidence="1">
    <location>
        <begin position="211"/>
        <end position="270"/>
    </location>
</feature>
<dbReference type="GeneID" id="30176785"/>
<proteinExistence type="predicted"/>
<dbReference type="SUPFAM" id="SSF52821">
    <property type="entry name" value="Rhodanese/Cell cycle control phosphatase"/>
    <property type="match status" value="1"/>
</dbReference>
<dbReference type="Proteomes" id="UP000094455">
    <property type="component" value="Unassembled WGS sequence"/>
</dbReference>
<feature type="region of interest" description="Disordered" evidence="1">
    <location>
        <begin position="573"/>
        <end position="607"/>
    </location>
</feature>
<feature type="compositionally biased region" description="Polar residues" evidence="1">
    <location>
        <begin position="211"/>
        <end position="221"/>
    </location>
</feature>